<dbReference type="PANTHER" id="PTHR44936">
    <property type="entry name" value="SENSOR PROTEIN CREC"/>
    <property type="match status" value="1"/>
</dbReference>
<evidence type="ECO:0000256" key="3">
    <source>
        <dbReference type="ARBA" id="ARBA00022679"/>
    </source>
</evidence>
<dbReference type="EC" id="2.7.13.3" evidence="2"/>
<dbReference type="Proteomes" id="UP001265550">
    <property type="component" value="Unassembled WGS sequence"/>
</dbReference>
<feature type="domain" description="Histidine kinase" evidence="7">
    <location>
        <begin position="649"/>
        <end position="871"/>
    </location>
</feature>
<evidence type="ECO:0000256" key="2">
    <source>
        <dbReference type="ARBA" id="ARBA00012438"/>
    </source>
</evidence>
<evidence type="ECO:0000256" key="6">
    <source>
        <dbReference type="ARBA" id="ARBA00022840"/>
    </source>
</evidence>
<evidence type="ECO:0000313" key="8">
    <source>
        <dbReference type="EMBL" id="MDR7093606.1"/>
    </source>
</evidence>
<dbReference type="Gene3D" id="3.30.565.10">
    <property type="entry name" value="Histidine kinase-like ATPase, C-terminal domain"/>
    <property type="match status" value="2"/>
</dbReference>
<comment type="catalytic activity">
    <reaction evidence="1">
        <text>ATP + protein L-histidine = ADP + protein N-phospho-L-histidine.</text>
        <dbReference type="EC" id="2.7.13.3"/>
    </reaction>
</comment>
<gene>
    <name evidence="8" type="ORF">J2X09_001338</name>
</gene>
<reference evidence="8 9" key="1">
    <citation type="submission" date="2023-07" db="EMBL/GenBank/DDBJ databases">
        <title>Sorghum-associated microbial communities from plants grown in Nebraska, USA.</title>
        <authorList>
            <person name="Schachtman D."/>
        </authorList>
    </citation>
    <scope>NUCLEOTIDE SEQUENCE [LARGE SCALE GENOMIC DNA]</scope>
    <source>
        <strain evidence="8 9">BE240</strain>
    </source>
</reference>
<proteinExistence type="predicted"/>
<keyword evidence="4" id="KW-0547">Nucleotide-binding</keyword>
<dbReference type="Pfam" id="PF02518">
    <property type="entry name" value="HATPase_c"/>
    <property type="match status" value="1"/>
</dbReference>
<dbReference type="InterPro" id="IPR036890">
    <property type="entry name" value="HATPase_C_sf"/>
</dbReference>
<dbReference type="PROSITE" id="PS50109">
    <property type="entry name" value="HIS_KIN"/>
    <property type="match status" value="1"/>
</dbReference>
<dbReference type="PANTHER" id="PTHR44936:SF10">
    <property type="entry name" value="SENSOR PROTEIN RSTB"/>
    <property type="match status" value="1"/>
</dbReference>
<keyword evidence="3" id="KW-0808">Transferase</keyword>
<dbReference type="GO" id="GO:0016301">
    <property type="term" value="F:kinase activity"/>
    <property type="evidence" value="ECO:0007669"/>
    <property type="project" value="UniProtKB-KW"/>
</dbReference>
<dbReference type="EMBL" id="JAVDWE010000002">
    <property type="protein sequence ID" value="MDR7093606.1"/>
    <property type="molecule type" value="Genomic_DNA"/>
</dbReference>
<keyword evidence="6" id="KW-0067">ATP-binding</keyword>
<keyword evidence="5 8" id="KW-0418">Kinase</keyword>
<comment type="caution">
    <text evidence="8">The sequence shown here is derived from an EMBL/GenBank/DDBJ whole genome shotgun (WGS) entry which is preliminary data.</text>
</comment>
<dbReference type="InterPro" id="IPR005467">
    <property type="entry name" value="His_kinase_dom"/>
</dbReference>
<sequence>MDEQDQRQDEIKVSARVLVQLGEELVTDAEQAILECVKNAYDADSPGCKIVIRTEACGSISHEERASRLLDFREDAENVRVCFSAGGEELKVTDNWQVKNLIRPADLVKRQLRWTGYISIEDAGEGIAAEKLRKSWLTISGSYKRSGEGTQKATTAKGRTPLGDKGVGRLGSMKLGDILEVVTSTGENQKMASAVFRWADCERAETVDQIPVFVETDLPNPDGFKGTRVSVYGLKSASQWANGAAALKLSLATLVSPFEAKAQFPVTVDVDGDKTSLVSVTETLLTRAVADFHFTWQTVPGGEPELLCVARFKERLFRAAVGSSRAQKQKSKEVFDKDGGASFLDWLSDPTRLKRYTVVPKPDTDCFVEVRQKIRWSNIKTGAKNFKAEDPGPFTAAFYYFNLRDISSDESADVSPTDSEADVEAAAGLGIDRATIKRMAGISILRDGFRVRSQGDWLKLAEAMTTGSTYQLRVHNTLGYFALTGEHNYRLVEKSDRESFVENDAYRGFNAIALECRSFANESLEAVRRAMDRYASQAVPVNTPRMSTPEHSFEVVEETVEHAAAAKQGAESIVAALEQGLGLVEQSDGVGAAGVLKDALAKAHTVQRNLDKGAQASSAVRMLRQEFTDSKERMLSLYESAAVGLSARGLAHELRTHIVEIRRRIIGIEELVKEGRADVKSVARHTRSIRAACASITSAAAIIDPLLPRTRTVKETIDLFDFVAQYKANRIGGLEREGINFEIRGEAGKAIAKINRGRLLAVLDNLVRNSVYWLRRGTDVLEIKRPKRIRVDITASGFSVADSGPGIDPNYEDSIFDMFISAKPASERGQGLGLFISAQLLAADGCSIGLSADKNQDGRRYKFTVNLGAVMQGGKR</sequence>
<evidence type="ECO:0000256" key="4">
    <source>
        <dbReference type="ARBA" id="ARBA00022741"/>
    </source>
</evidence>
<protein>
    <recommendedName>
        <fullName evidence="2">histidine kinase</fullName>
        <ecNumber evidence="2">2.7.13.3</ecNumber>
    </recommendedName>
</protein>
<dbReference type="SUPFAM" id="SSF55874">
    <property type="entry name" value="ATPase domain of HSP90 chaperone/DNA topoisomerase II/histidine kinase"/>
    <property type="match status" value="2"/>
</dbReference>
<evidence type="ECO:0000313" key="9">
    <source>
        <dbReference type="Proteomes" id="UP001265550"/>
    </source>
</evidence>
<name>A0ABU1V815_9BURK</name>
<evidence type="ECO:0000259" key="7">
    <source>
        <dbReference type="PROSITE" id="PS50109"/>
    </source>
</evidence>
<dbReference type="Pfam" id="PF13589">
    <property type="entry name" value="HATPase_c_3"/>
    <property type="match status" value="1"/>
</dbReference>
<dbReference type="SMART" id="SM00387">
    <property type="entry name" value="HATPase_c"/>
    <property type="match status" value="1"/>
</dbReference>
<dbReference type="InterPro" id="IPR003594">
    <property type="entry name" value="HATPase_dom"/>
</dbReference>
<evidence type="ECO:0000256" key="5">
    <source>
        <dbReference type="ARBA" id="ARBA00022777"/>
    </source>
</evidence>
<evidence type="ECO:0000256" key="1">
    <source>
        <dbReference type="ARBA" id="ARBA00000085"/>
    </source>
</evidence>
<organism evidence="8 9">
    <name type="scientific">Hydrogenophaga laconesensis</name>
    <dbReference type="NCBI Taxonomy" id="1805971"/>
    <lineage>
        <taxon>Bacteria</taxon>
        <taxon>Pseudomonadati</taxon>
        <taxon>Pseudomonadota</taxon>
        <taxon>Betaproteobacteria</taxon>
        <taxon>Burkholderiales</taxon>
        <taxon>Comamonadaceae</taxon>
        <taxon>Hydrogenophaga</taxon>
    </lineage>
</organism>
<keyword evidence="9" id="KW-1185">Reference proteome</keyword>
<dbReference type="RefSeq" id="WP_204732544.1">
    <property type="nucleotide sequence ID" value="NZ_JAVDWE010000002.1"/>
</dbReference>
<dbReference type="InterPro" id="IPR050980">
    <property type="entry name" value="2C_sensor_his_kinase"/>
</dbReference>
<accession>A0ABU1V815</accession>